<feature type="transmembrane region" description="Helical" evidence="6">
    <location>
        <begin position="288"/>
        <end position="308"/>
    </location>
</feature>
<feature type="transmembrane region" description="Helical" evidence="6">
    <location>
        <begin position="57"/>
        <end position="77"/>
    </location>
</feature>
<dbReference type="PANTHER" id="PTHR46795">
    <property type="entry name" value="ABC TRANSPORTER PERMEASE-RELATED-RELATED"/>
    <property type="match status" value="1"/>
</dbReference>
<dbReference type="Proteomes" id="UP001529275">
    <property type="component" value="Unassembled WGS sequence"/>
</dbReference>
<keyword evidence="9" id="KW-1185">Reference proteome</keyword>
<comment type="similarity">
    <text evidence="6">Belongs to the ABC-4 integral membrane protein family.</text>
</comment>
<feature type="domain" description="ABC3 transporter permease C-terminal" evidence="7">
    <location>
        <begin position="62"/>
        <end position="176"/>
    </location>
</feature>
<feature type="transmembrane region" description="Helical" evidence="6">
    <location>
        <begin position="200"/>
        <end position="220"/>
    </location>
</feature>
<organism evidence="8 9">
    <name type="scientific">Massilimicrobiota timonensis</name>
    <dbReference type="NCBI Taxonomy" id="1776392"/>
    <lineage>
        <taxon>Bacteria</taxon>
        <taxon>Bacillati</taxon>
        <taxon>Bacillota</taxon>
        <taxon>Erysipelotrichia</taxon>
        <taxon>Erysipelotrichales</taxon>
        <taxon>Erysipelotrichaceae</taxon>
        <taxon>Massilimicrobiota</taxon>
    </lineage>
</organism>
<reference evidence="9" key="1">
    <citation type="submission" date="2023-06" db="EMBL/GenBank/DDBJ databases">
        <title>Identification and characterization of horizontal gene transfer across gut microbiota members of farm animals based on homology search.</title>
        <authorList>
            <person name="Zeman M."/>
            <person name="Kubasova T."/>
            <person name="Jahodarova E."/>
            <person name="Nykrynova M."/>
            <person name="Rychlik I."/>
        </authorList>
    </citation>
    <scope>NUCLEOTIDE SEQUENCE [LARGE SCALE GENOMIC DNA]</scope>
    <source>
        <strain evidence="9">ET341</strain>
    </source>
</reference>
<feature type="transmembrane region" description="Helical" evidence="6">
    <location>
        <begin position="152"/>
        <end position="171"/>
    </location>
</feature>
<evidence type="ECO:0000256" key="1">
    <source>
        <dbReference type="ARBA" id="ARBA00004651"/>
    </source>
</evidence>
<dbReference type="PANTHER" id="PTHR46795:SF3">
    <property type="entry name" value="ABC TRANSPORTER PERMEASE"/>
    <property type="match status" value="1"/>
</dbReference>
<evidence type="ECO:0000256" key="2">
    <source>
        <dbReference type="ARBA" id="ARBA00022475"/>
    </source>
</evidence>
<reference evidence="8 9" key="2">
    <citation type="submission" date="2023-06" db="EMBL/GenBank/DDBJ databases">
        <authorList>
            <person name="Zeman M."/>
            <person name="Kubasova T."/>
            <person name="Jahodarova E."/>
            <person name="Nykrynova M."/>
            <person name="Rychlik I."/>
        </authorList>
    </citation>
    <scope>NUCLEOTIDE SEQUENCE [LARGE SCALE GENOMIC DNA]</scope>
    <source>
        <strain evidence="8 9">ET341</strain>
    </source>
</reference>
<dbReference type="RefSeq" id="WP_289527010.1">
    <property type="nucleotide sequence ID" value="NZ_JAUDCK010000001.1"/>
</dbReference>
<dbReference type="InterPro" id="IPR003838">
    <property type="entry name" value="ABC3_permease_C"/>
</dbReference>
<keyword evidence="2 6" id="KW-1003">Cell membrane</keyword>
<evidence type="ECO:0000259" key="7">
    <source>
        <dbReference type="Pfam" id="PF02687"/>
    </source>
</evidence>
<feature type="transmembrane region" description="Helical" evidence="6">
    <location>
        <begin position="111"/>
        <end position="132"/>
    </location>
</feature>
<name>A0ABT7UF76_9FIRM</name>
<dbReference type="InterPro" id="IPR027022">
    <property type="entry name" value="ABC_permease_BceB-typ"/>
</dbReference>
<dbReference type="EMBL" id="JAUDCK010000001">
    <property type="protein sequence ID" value="MDM8194804.1"/>
    <property type="molecule type" value="Genomic_DNA"/>
</dbReference>
<proteinExistence type="inferred from homology"/>
<keyword evidence="6" id="KW-0813">Transport</keyword>
<gene>
    <name evidence="8" type="ORF">QUV98_00485</name>
</gene>
<evidence type="ECO:0000313" key="9">
    <source>
        <dbReference type="Proteomes" id="UP001529275"/>
    </source>
</evidence>
<dbReference type="PIRSF" id="PIRSF018968">
    <property type="entry name" value="ABC_permease_BceB"/>
    <property type="match status" value="1"/>
</dbReference>
<evidence type="ECO:0000313" key="8">
    <source>
        <dbReference type="EMBL" id="MDM8194804.1"/>
    </source>
</evidence>
<evidence type="ECO:0000256" key="4">
    <source>
        <dbReference type="ARBA" id="ARBA00022989"/>
    </source>
</evidence>
<accession>A0ABT7UF76</accession>
<dbReference type="InterPro" id="IPR052536">
    <property type="entry name" value="ABC-4_Integral_Memb_Prot"/>
</dbReference>
<dbReference type="Pfam" id="PF02687">
    <property type="entry name" value="FtsX"/>
    <property type="match status" value="1"/>
</dbReference>
<feature type="transmembrane region" description="Helical" evidence="6">
    <location>
        <begin position="18"/>
        <end position="37"/>
    </location>
</feature>
<evidence type="ECO:0000256" key="6">
    <source>
        <dbReference type="PIRNR" id="PIRNR018968"/>
    </source>
</evidence>
<feature type="transmembrane region" description="Helical" evidence="6">
    <location>
        <begin position="232"/>
        <end position="255"/>
    </location>
</feature>
<comment type="caution">
    <text evidence="8">The sequence shown here is derived from an EMBL/GenBank/DDBJ whole genome shotgun (WGS) entry which is preliminary data.</text>
</comment>
<keyword evidence="3 6" id="KW-0812">Transmembrane</keyword>
<feature type="transmembrane region" description="Helical" evidence="6">
    <location>
        <begin position="510"/>
        <end position="535"/>
    </location>
</feature>
<evidence type="ECO:0000256" key="3">
    <source>
        <dbReference type="ARBA" id="ARBA00022692"/>
    </source>
</evidence>
<feature type="transmembrane region" description="Helical" evidence="6">
    <location>
        <begin position="566"/>
        <end position="589"/>
    </location>
</feature>
<sequence>MSLAKLSIMNFKASFKNYVSLIISLAFTVLIIFNFFNLMDSSIMESLGKINSQNIKIVIQCVIVVLSCFMFFFIWYATNVFLTKRKKEIGVYVFMGLTNQRIGKLYMLETMLIGLVALVMGIGFGILISQLFTMTLVTISDIEVNLSFEISLSAVLWSSLIYFIVYMIFVFKGYINLVRSSVLDMVSANRQNEYVKQNKVILFLKAILGIIILVLGYYYAIKEGGMETMANALLAVILVIIGVYLLFGGFIPLIYQTLASNKRFLYKKQRTLWINQIIFRMKKNYRTYAIVTVLMICALTALATGVAMHERCQMIHDFENVYTYQIFSQQANLQNEFMQVIEEHNDVQYSSYIEMLQIEGSYASTTHQKNTFALIPYSQLKKLAQDSHQAFELKQPQNDEVIDLAHQYILSLITTDELEDIQIQNQVYDTIQRTTVPYLGYLQEQVSFYCVSDEEYERLKSAGASLYVYNYKIENTKMLNASVDDIQQHQDCVGLIKIDPQNDSNQWIQMLYPVCIFMFMVFIFASGSIIFMKLYNDAFEEKERYRVLRKIGISTKTLKAGVQKELLLTYIDPFLLMSLSSYFSVHALANMMQTDLLSVNILSVGVIAIFFVVCYGLSVVIYCQNAGIYEKGF</sequence>
<feature type="transmembrane region" description="Helical" evidence="6">
    <location>
        <begin position="601"/>
        <end position="623"/>
    </location>
</feature>
<protein>
    <submittedName>
        <fullName evidence="8">ABC transporter permease</fullName>
    </submittedName>
</protein>
<comment type="subcellular location">
    <subcellularLocation>
        <location evidence="1 6">Cell membrane</location>
        <topology evidence="1 6">Multi-pass membrane protein</topology>
    </subcellularLocation>
</comment>
<keyword evidence="4 6" id="KW-1133">Transmembrane helix</keyword>
<keyword evidence="5 6" id="KW-0472">Membrane</keyword>
<evidence type="ECO:0000256" key="5">
    <source>
        <dbReference type="ARBA" id="ARBA00023136"/>
    </source>
</evidence>